<dbReference type="OrthoDB" id="9789927at2"/>
<feature type="transmembrane region" description="Helical" evidence="6">
    <location>
        <begin position="78"/>
        <end position="103"/>
    </location>
</feature>
<keyword evidence="5 6" id="KW-0472">Membrane</keyword>
<dbReference type="InterPro" id="IPR001851">
    <property type="entry name" value="ABC_transp_permease"/>
</dbReference>
<comment type="subcellular location">
    <subcellularLocation>
        <location evidence="1">Cell membrane</location>
        <topology evidence="1">Multi-pass membrane protein</topology>
    </subcellularLocation>
</comment>
<dbReference type="EMBL" id="LYDR01000123">
    <property type="protein sequence ID" value="ODA29797.1"/>
    <property type="molecule type" value="Genomic_DNA"/>
</dbReference>
<keyword evidence="3 6" id="KW-0812">Transmembrane</keyword>
<protein>
    <recommendedName>
        <fullName evidence="9">Branched-chain amino acid ABC transporter permease</fullName>
    </recommendedName>
</protein>
<feature type="transmembrane region" description="Helical" evidence="6">
    <location>
        <begin position="45"/>
        <end position="66"/>
    </location>
</feature>
<feature type="transmembrane region" description="Helical" evidence="6">
    <location>
        <begin position="20"/>
        <end position="38"/>
    </location>
</feature>
<dbReference type="InterPro" id="IPR043428">
    <property type="entry name" value="LivM-like"/>
</dbReference>
<dbReference type="AlphaFoldDB" id="A0A1C3E949"/>
<evidence type="ECO:0000313" key="8">
    <source>
        <dbReference type="Proteomes" id="UP000094828"/>
    </source>
</evidence>
<feature type="transmembrane region" description="Helical" evidence="6">
    <location>
        <begin position="326"/>
        <end position="347"/>
    </location>
</feature>
<keyword evidence="2" id="KW-1003">Cell membrane</keyword>
<dbReference type="GO" id="GO:0015658">
    <property type="term" value="F:branched-chain amino acid transmembrane transporter activity"/>
    <property type="evidence" value="ECO:0007669"/>
    <property type="project" value="InterPro"/>
</dbReference>
<keyword evidence="4 6" id="KW-1133">Transmembrane helix</keyword>
<dbReference type="STRING" id="1841610.A6X21_07385"/>
<evidence type="ECO:0000256" key="5">
    <source>
        <dbReference type="ARBA" id="ARBA00023136"/>
    </source>
</evidence>
<dbReference type="RefSeq" id="WP_068849237.1">
    <property type="nucleotide sequence ID" value="NZ_LYDR01000123.1"/>
</dbReference>
<feature type="transmembrane region" description="Helical" evidence="6">
    <location>
        <begin position="251"/>
        <end position="269"/>
    </location>
</feature>
<feature type="transmembrane region" description="Helical" evidence="6">
    <location>
        <begin position="115"/>
        <end position="140"/>
    </location>
</feature>
<evidence type="ECO:0000256" key="2">
    <source>
        <dbReference type="ARBA" id="ARBA00022475"/>
    </source>
</evidence>
<keyword evidence="8" id="KW-1185">Reference proteome</keyword>
<feature type="transmembrane region" description="Helical" evidence="6">
    <location>
        <begin position="200"/>
        <end position="220"/>
    </location>
</feature>
<evidence type="ECO:0000256" key="6">
    <source>
        <dbReference type="SAM" id="Phobius"/>
    </source>
</evidence>
<proteinExistence type="predicted"/>
<evidence type="ECO:0000256" key="1">
    <source>
        <dbReference type="ARBA" id="ARBA00004651"/>
    </source>
</evidence>
<dbReference type="Pfam" id="PF02653">
    <property type="entry name" value="BPD_transp_2"/>
    <property type="match status" value="1"/>
</dbReference>
<dbReference type="CDD" id="cd06581">
    <property type="entry name" value="TM_PBP1_LivM_like"/>
    <property type="match status" value="1"/>
</dbReference>
<comment type="caution">
    <text evidence="7">The sequence shown here is derived from an EMBL/GenBank/DDBJ whole genome shotgun (WGS) entry which is preliminary data.</text>
</comment>
<dbReference type="PANTHER" id="PTHR30482:SF10">
    <property type="entry name" value="HIGH-AFFINITY BRANCHED-CHAIN AMINO ACID TRANSPORT PROTEIN BRAE"/>
    <property type="match status" value="1"/>
</dbReference>
<reference evidence="7 8" key="1">
    <citation type="submission" date="2016-05" db="EMBL/GenBank/DDBJ databases">
        <title>Genomic and physiological characterization of Planctopirus sp. isolated from fresh water lake.</title>
        <authorList>
            <person name="Subhash Y."/>
            <person name="Ramana C."/>
        </authorList>
    </citation>
    <scope>NUCLEOTIDE SEQUENCE [LARGE SCALE GENOMIC DNA]</scope>
    <source>
        <strain evidence="7 8">JC280</strain>
    </source>
</reference>
<dbReference type="PANTHER" id="PTHR30482">
    <property type="entry name" value="HIGH-AFFINITY BRANCHED-CHAIN AMINO ACID TRANSPORT SYSTEM PERMEASE"/>
    <property type="match status" value="1"/>
</dbReference>
<dbReference type="Proteomes" id="UP000094828">
    <property type="component" value="Unassembled WGS sequence"/>
</dbReference>
<dbReference type="GO" id="GO:0005886">
    <property type="term" value="C:plasma membrane"/>
    <property type="evidence" value="ECO:0007669"/>
    <property type="project" value="UniProtKB-SubCell"/>
</dbReference>
<sequence length="372" mass="39934">MSASDVLIEPTSHGVNILKSAAPILVGIALAVGIQFLLPSTVGPYYSRLVIDAGIAMILAVSLNIVNGMTGQFSIGHAGFMTIGAYTAGSITFYSSLLIWGTAAKHGSFLGSGEWMFVIACLCGGITASIAGFVVGLPSLRLRGDYLAIVTLGFGEILRVLLQQTGKVVDNAEIVRNAPLTTFATVPVGGAIGFDGIPKYTTLFWVYAFLAITVIFAYRLKRSSFGRAMLSVREDEIAAQAMGINTSRQKLLAFITAAFFAGVGGGLLAHESGVIISPKDAGFQRSFDYVIMTVLGGRGSITGVMLAAILLSGLPEVLRDFERYRIIIYAALLIFMMLSRPQGLFGIHEIWDFFPRSWKTLPWKKSPREEAQ</sequence>
<evidence type="ECO:0000256" key="4">
    <source>
        <dbReference type="ARBA" id="ARBA00022989"/>
    </source>
</evidence>
<organism evidence="7 8">
    <name type="scientific">Planctopirus hydrillae</name>
    <dbReference type="NCBI Taxonomy" id="1841610"/>
    <lineage>
        <taxon>Bacteria</taxon>
        <taxon>Pseudomonadati</taxon>
        <taxon>Planctomycetota</taxon>
        <taxon>Planctomycetia</taxon>
        <taxon>Planctomycetales</taxon>
        <taxon>Planctomycetaceae</taxon>
        <taxon>Planctopirus</taxon>
    </lineage>
</organism>
<feature type="transmembrane region" description="Helical" evidence="6">
    <location>
        <begin position="174"/>
        <end position="194"/>
    </location>
</feature>
<feature type="transmembrane region" description="Helical" evidence="6">
    <location>
        <begin position="289"/>
        <end position="314"/>
    </location>
</feature>
<name>A0A1C3E949_9PLAN</name>
<accession>A0A1C3E949</accession>
<gene>
    <name evidence="7" type="ORF">A6X21_07385</name>
</gene>
<evidence type="ECO:0000256" key="3">
    <source>
        <dbReference type="ARBA" id="ARBA00022692"/>
    </source>
</evidence>
<evidence type="ECO:0008006" key="9">
    <source>
        <dbReference type="Google" id="ProtNLM"/>
    </source>
</evidence>
<evidence type="ECO:0000313" key="7">
    <source>
        <dbReference type="EMBL" id="ODA29797.1"/>
    </source>
</evidence>